<dbReference type="Gene3D" id="3.30.450.40">
    <property type="match status" value="1"/>
</dbReference>
<protein>
    <submittedName>
        <fullName evidence="2">STAS domain-containing protein</fullName>
    </submittedName>
</protein>
<reference evidence="3" key="1">
    <citation type="journal article" date="2019" name="Int. J. Syst. Evol. Microbiol.">
        <title>The Global Catalogue of Microorganisms (GCM) 10K type strain sequencing project: providing services to taxonomists for standard genome sequencing and annotation.</title>
        <authorList>
            <consortium name="The Broad Institute Genomics Platform"/>
            <consortium name="The Broad Institute Genome Sequencing Center for Infectious Disease"/>
            <person name="Wu L."/>
            <person name="Ma J."/>
        </authorList>
    </citation>
    <scope>NUCLEOTIDE SEQUENCE [LARGE SCALE GENOMIC DNA]</scope>
    <source>
        <strain evidence="3">CCUG 56607</strain>
    </source>
</reference>
<dbReference type="InterPro" id="IPR029016">
    <property type="entry name" value="GAF-like_dom_sf"/>
</dbReference>
<dbReference type="PANTHER" id="PTHR33745">
    <property type="entry name" value="RSBT ANTAGONIST PROTEIN RSBS-RELATED"/>
    <property type="match status" value="1"/>
</dbReference>
<dbReference type="PROSITE" id="PS50801">
    <property type="entry name" value="STAS"/>
    <property type="match status" value="1"/>
</dbReference>
<proteinExistence type="predicted"/>
<dbReference type="InterPro" id="IPR003018">
    <property type="entry name" value="GAF"/>
</dbReference>
<dbReference type="InterPro" id="IPR036513">
    <property type="entry name" value="STAS_dom_sf"/>
</dbReference>
<organism evidence="2 3">
    <name type="scientific">Thalassobacillus hwangdonensis</name>
    <dbReference type="NCBI Taxonomy" id="546108"/>
    <lineage>
        <taxon>Bacteria</taxon>
        <taxon>Bacillati</taxon>
        <taxon>Bacillota</taxon>
        <taxon>Bacilli</taxon>
        <taxon>Bacillales</taxon>
        <taxon>Bacillaceae</taxon>
        <taxon>Thalassobacillus</taxon>
    </lineage>
</organism>
<evidence type="ECO:0000313" key="2">
    <source>
        <dbReference type="EMBL" id="MFD1019663.1"/>
    </source>
</evidence>
<dbReference type="PANTHER" id="PTHR33745:SF8">
    <property type="entry name" value="BLUE-LIGHT PHOTORECEPTOR"/>
    <property type="match status" value="1"/>
</dbReference>
<dbReference type="Proteomes" id="UP001596990">
    <property type="component" value="Unassembled WGS sequence"/>
</dbReference>
<evidence type="ECO:0000313" key="3">
    <source>
        <dbReference type="Proteomes" id="UP001596990"/>
    </source>
</evidence>
<dbReference type="SUPFAM" id="SSF55781">
    <property type="entry name" value="GAF domain-like"/>
    <property type="match status" value="1"/>
</dbReference>
<feature type="domain" description="STAS" evidence="1">
    <location>
        <begin position="93"/>
        <end position="204"/>
    </location>
</feature>
<dbReference type="InterPro" id="IPR002645">
    <property type="entry name" value="STAS_dom"/>
</dbReference>
<dbReference type="Pfam" id="PF13185">
    <property type="entry name" value="GAF_2"/>
    <property type="match status" value="1"/>
</dbReference>
<dbReference type="CDD" id="cd07041">
    <property type="entry name" value="STAS_RsbR_RsbS_like"/>
    <property type="match status" value="1"/>
</dbReference>
<accession>A0ABW3L3U9</accession>
<dbReference type="EMBL" id="JBHTKL010000005">
    <property type="protein sequence ID" value="MFD1019663.1"/>
    <property type="molecule type" value="Genomic_DNA"/>
</dbReference>
<dbReference type="InterPro" id="IPR051932">
    <property type="entry name" value="Bact_StressResp_Reg"/>
</dbReference>
<name>A0ABW3L3U9_9BACI</name>
<comment type="caution">
    <text evidence="2">The sequence shown here is derived from an EMBL/GenBank/DDBJ whole genome shotgun (WGS) entry which is preliminary data.</text>
</comment>
<dbReference type="Gene3D" id="3.30.750.24">
    <property type="entry name" value="STAS domain"/>
    <property type="match status" value="1"/>
</dbReference>
<dbReference type="RefSeq" id="WP_386059915.1">
    <property type="nucleotide sequence ID" value="NZ_JBHTKL010000005.1"/>
</dbReference>
<gene>
    <name evidence="2" type="ORF">ACFQ2J_10820</name>
</gene>
<dbReference type="SUPFAM" id="SSF52091">
    <property type="entry name" value="SpoIIaa-like"/>
    <property type="match status" value="1"/>
</dbReference>
<sequence length="212" mass="23353">MIVKSGREPLIVPDLNKSDLTKDMNVTKAFGGGSLIGVPLIYEDGEKYGTLCGMDNKPYAFTDADVTHFQSLASILTYVLQLDKAKNRINELSVPIVPICEGVAILPIIGEINELRGERLIEDALYKSQTMDLDHLLIDLSGVSKINERMVQQMQRTAQALKLLGVTPIISGIRPDMAMKSVHSNLQLKDVRVYSTVQQSLDALGLRIVSED</sequence>
<dbReference type="Pfam" id="PF01740">
    <property type="entry name" value="STAS"/>
    <property type="match status" value="1"/>
</dbReference>
<keyword evidence="3" id="KW-1185">Reference proteome</keyword>
<evidence type="ECO:0000259" key="1">
    <source>
        <dbReference type="PROSITE" id="PS50801"/>
    </source>
</evidence>